<accession>A0A6P2C834</accession>
<protein>
    <submittedName>
        <fullName evidence="3">FMN-binding protein</fullName>
    </submittedName>
</protein>
<sequence>MGGSGSMMPTTPSHMGTMGTGKSTSKKTGMGSGSKKSGMGSGTGKKTGTGMMATKRTLTGAVENTQYGPMQVQVTLTGTKITEITVLQHTDEGTTSAQIDSTALPKLTAEALAAQSARIDAVSGASYTSSGYIQSLQSALDKA</sequence>
<dbReference type="SMART" id="SM00900">
    <property type="entry name" value="FMN_bind"/>
    <property type="match status" value="1"/>
</dbReference>
<evidence type="ECO:0000313" key="3">
    <source>
        <dbReference type="EMBL" id="TVZ07488.1"/>
    </source>
</evidence>
<dbReference type="GO" id="GO:0016020">
    <property type="term" value="C:membrane"/>
    <property type="evidence" value="ECO:0007669"/>
    <property type="project" value="InterPro"/>
</dbReference>
<name>A0A6P2C834_9ACTN</name>
<organism evidence="3 4">
    <name type="scientific">Trebonia kvetii</name>
    <dbReference type="NCBI Taxonomy" id="2480626"/>
    <lineage>
        <taxon>Bacteria</taxon>
        <taxon>Bacillati</taxon>
        <taxon>Actinomycetota</taxon>
        <taxon>Actinomycetes</taxon>
        <taxon>Streptosporangiales</taxon>
        <taxon>Treboniaceae</taxon>
        <taxon>Trebonia</taxon>
    </lineage>
</organism>
<feature type="compositionally biased region" description="Low complexity" evidence="1">
    <location>
        <begin position="15"/>
        <end position="38"/>
    </location>
</feature>
<feature type="domain" description="FMN-binding" evidence="2">
    <location>
        <begin position="66"/>
        <end position="143"/>
    </location>
</feature>
<evidence type="ECO:0000313" key="4">
    <source>
        <dbReference type="Proteomes" id="UP000460272"/>
    </source>
</evidence>
<dbReference type="AlphaFoldDB" id="A0A6P2C834"/>
<evidence type="ECO:0000259" key="2">
    <source>
        <dbReference type="SMART" id="SM00900"/>
    </source>
</evidence>
<comment type="caution">
    <text evidence="3">The sequence shown here is derived from an EMBL/GenBank/DDBJ whole genome shotgun (WGS) entry which is preliminary data.</text>
</comment>
<dbReference type="Proteomes" id="UP000460272">
    <property type="component" value="Unassembled WGS sequence"/>
</dbReference>
<dbReference type="InterPro" id="IPR007329">
    <property type="entry name" value="FMN-bd"/>
</dbReference>
<keyword evidence="4" id="KW-1185">Reference proteome</keyword>
<feature type="region of interest" description="Disordered" evidence="1">
    <location>
        <begin position="1"/>
        <end position="51"/>
    </location>
</feature>
<dbReference type="Gene3D" id="3.90.1010.20">
    <property type="match status" value="1"/>
</dbReference>
<dbReference type="Pfam" id="PF04205">
    <property type="entry name" value="FMN_bind"/>
    <property type="match status" value="1"/>
</dbReference>
<dbReference type="GO" id="GO:0010181">
    <property type="term" value="F:FMN binding"/>
    <property type="evidence" value="ECO:0007669"/>
    <property type="project" value="InterPro"/>
</dbReference>
<dbReference type="EMBL" id="RPFW01000001">
    <property type="protein sequence ID" value="TVZ07488.1"/>
    <property type="molecule type" value="Genomic_DNA"/>
</dbReference>
<evidence type="ECO:0000256" key="1">
    <source>
        <dbReference type="SAM" id="MobiDB-lite"/>
    </source>
</evidence>
<reference evidence="3 4" key="1">
    <citation type="submission" date="2018-11" db="EMBL/GenBank/DDBJ databases">
        <title>Trebonia kvetii gen.nov., sp.nov., a novel acidophilic actinobacterium, and proposal of the new actinobacterial family Treboniaceae fam. nov.</title>
        <authorList>
            <person name="Rapoport D."/>
            <person name="Sagova-Mareckova M."/>
            <person name="Sedlacek I."/>
            <person name="Provaznik J."/>
            <person name="Kralova S."/>
            <person name="Pavlinic D."/>
            <person name="Benes V."/>
            <person name="Kopecky J."/>
        </authorList>
    </citation>
    <scope>NUCLEOTIDE SEQUENCE [LARGE SCALE GENOMIC DNA]</scope>
    <source>
        <strain evidence="3 4">15Tr583</strain>
    </source>
</reference>
<proteinExistence type="predicted"/>
<dbReference type="OrthoDB" id="8099475at2"/>
<gene>
    <name evidence="3" type="ORF">EAS64_06465</name>
</gene>